<dbReference type="InterPro" id="IPR000873">
    <property type="entry name" value="AMP-dep_synth/lig_dom"/>
</dbReference>
<dbReference type="GO" id="GO:0016020">
    <property type="term" value="C:membrane"/>
    <property type="evidence" value="ECO:0007669"/>
    <property type="project" value="TreeGrafter"/>
</dbReference>
<evidence type="ECO:0000256" key="3">
    <source>
        <dbReference type="ARBA" id="ARBA00023098"/>
    </source>
</evidence>
<dbReference type="PANTHER" id="PTHR43272">
    <property type="entry name" value="LONG-CHAIN-FATTY-ACID--COA LIGASE"/>
    <property type="match status" value="1"/>
</dbReference>
<name>A0A916X7X1_9HYPH</name>
<proteinExistence type="predicted"/>
<dbReference type="AlphaFoldDB" id="A0A916X7X1"/>
<reference evidence="5" key="2">
    <citation type="submission" date="2020-09" db="EMBL/GenBank/DDBJ databases">
        <authorList>
            <person name="Sun Q."/>
            <person name="Zhou Y."/>
        </authorList>
    </citation>
    <scope>NUCLEOTIDE SEQUENCE</scope>
    <source>
        <strain evidence="5">CGMCC 1.12919</strain>
    </source>
</reference>
<keyword evidence="2" id="KW-0276">Fatty acid metabolism</keyword>
<dbReference type="SUPFAM" id="SSF56801">
    <property type="entry name" value="Acetyl-CoA synthetase-like"/>
    <property type="match status" value="1"/>
</dbReference>
<organism evidence="5 6">
    <name type="scientific">Chelatococcus reniformis</name>
    <dbReference type="NCBI Taxonomy" id="1494448"/>
    <lineage>
        <taxon>Bacteria</taxon>
        <taxon>Pseudomonadati</taxon>
        <taxon>Pseudomonadota</taxon>
        <taxon>Alphaproteobacteria</taxon>
        <taxon>Hyphomicrobiales</taxon>
        <taxon>Chelatococcaceae</taxon>
        <taxon>Chelatococcus</taxon>
    </lineage>
</organism>
<sequence>MAAEIALPLLAETLPHMLQRSARERTAAVALREKRLGIWRSITFGELWAGAGRGARGLIGRGFARGDTALIVSGNGAAWVVADAAVLLAGGVSAAAYPSLSGERLAVLVRHIGASVLFVEDEEQLDKALSIKAANPAVTTIVVMTPEAPIVGDGTVVPLEELGAGHDAAPEAELATRIAAAAPDDIAVLAFTSGSTGQPRAVPLSNRNVCSALALRLEALPARADEEQLSLLPLALAAERIQGLYAALATGTLLHFPEGADTAFDNLRELAPTSVFAIPRVWERFYSNVTLALAAATPLQRLAYRAAIGIGFRAADRRAAGQAVSPALALAEQAARRLVLNGVREAIGLGRARWLMTGGAPLADELTRWYGALGLPVLQLYGQAETAATVALTPLGAPRPGTVGRVLPGLEVRTNAAGEVLVRGAGVFGGYLGDPKESARALADGWFHTGDIGELGADGYLRIVDRVTNIVVTAAGARVMPSEIENRLNLSPYIADAVVVGEGRRNLACLILIDYDHVVRFAQDNGVPFTNFQSLSRAPAVSELIGREIDRLAAAGPGTRIERFRLIDVELVPGDEELTPAIKLRRGLVQERFKTLVEAMYREAA</sequence>
<dbReference type="Pfam" id="PF23562">
    <property type="entry name" value="AMP-binding_C_3"/>
    <property type="match status" value="1"/>
</dbReference>
<accession>A0A916X7X1</accession>
<dbReference type="GO" id="GO:0004467">
    <property type="term" value="F:long-chain fatty acid-CoA ligase activity"/>
    <property type="evidence" value="ECO:0007669"/>
    <property type="project" value="TreeGrafter"/>
</dbReference>
<comment type="caution">
    <text evidence="5">The sequence shown here is derived from an EMBL/GenBank/DDBJ whole genome shotgun (WGS) entry which is preliminary data.</text>
</comment>
<dbReference type="EMBL" id="BMGG01000001">
    <property type="protein sequence ID" value="GGC47444.1"/>
    <property type="molecule type" value="Genomic_DNA"/>
</dbReference>
<protein>
    <submittedName>
        <fullName evidence="5">Fatty-acid--CoA ligase</fullName>
    </submittedName>
</protein>
<feature type="domain" description="AMP-dependent synthetase/ligase" evidence="4">
    <location>
        <begin position="19"/>
        <end position="432"/>
    </location>
</feature>
<dbReference type="Pfam" id="PF00501">
    <property type="entry name" value="AMP-binding"/>
    <property type="match status" value="1"/>
</dbReference>
<evidence type="ECO:0000313" key="6">
    <source>
        <dbReference type="Proteomes" id="UP000637002"/>
    </source>
</evidence>
<dbReference type="PROSITE" id="PS00455">
    <property type="entry name" value="AMP_BINDING"/>
    <property type="match status" value="1"/>
</dbReference>
<dbReference type="PANTHER" id="PTHR43272:SF32">
    <property type="entry name" value="AMP-DEPENDENT SYNTHETASE_LIGASE DOMAIN-CONTAINING PROTEIN"/>
    <property type="match status" value="1"/>
</dbReference>
<evidence type="ECO:0000313" key="5">
    <source>
        <dbReference type="EMBL" id="GGC47444.1"/>
    </source>
</evidence>
<reference evidence="5" key="1">
    <citation type="journal article" date="2014" name="Int. J. Syst. Evol. Microbiol.">
        <title>Complete genome sequence of Corynebacterium casei LMG S-19264T (=DSM 44701T), isolated from a smear-ripened cheese.</title>
        <authorList>
            <consortium name="US DOE Joint Genome Institute (JGI-PGF)"/>
            <person name="Walter F."/>
            <person name="Albersmeier A."/>
            <person name="Kalinowski J."/>
            <person name="Ruckert C."/>
        </authorList>
    </citation>
    <scope>NUCLEOTIDE SEQUENCE</scope>
    <source>
        <strain evidence="5">CGMCC 1.12919</strain>
    </source>
</reference>
<evidence type="ECO:0000256" key="1">
    <source>
        <dbReference type="ARBA" id="ARBA00022598"/>
    </source>
</evidence>
<dbReference type="RefSeq" id="WP_188607376.1">
    <property type="nucleotide sequence ID" value="NZ_BMGG01000001.1"/>
</dbReference>
<evidence type="ECO:0000259" key="4">
    <source>
        <dbReference type="Pfam" id="PF00501"/>
    </source>
</evidence>
<dbReference type="Proteomes" id="UP000637002">
    <property type="component" value="Unassembled WGS sequence"/>
</dbReference>
<keyword evidence="1 5" id="KW-0436">Ligase</keyword>
<dbReference type="InterPro" id="IPR020845">
    <property type="entry name" value="AMP-binding_CS"/>
</dbReference>
<gene>
    <name evidence="5" type="ORF">GCM10010994_03300</name>
</gene>
<dbReference type="InterPro" id="IPR042099">
    <property type="entry name" value="ANL_N_sf"/>
</dbReference>
<keyword evidence="3" id="KW-0443">Lipid metabolism</keyword>
<evidence type="ECO:0000256" key="2">
    <source>
        <dbReference type="ARBA" id="ARBA00022832"/>
    </source>
</evidence>
<keyword evidence="6" id="KW-1185">Reference proteome</keyword>
<dbReference type="Gene3D" id="3.40.50.12780">
    <property type="entry name" value="N-terminal domain of ligase-like"/>
    <property type="match status" value="1"/>
</dbReference>